<dbReference type="Proteomes" id="UP001314170">
    <property type="component" value="Unassembled WGS sequence"/>
</dbReference>
<accession>A0AAV1RV21</accession>
<name>A0AAV1RV21_9ROSI</name>
<evidence type="ECO:0000256" key="1">
    <source>
        <dbReference type="SAM" id="MobiDB-lite"/>
    </source>
</evidence>
<reference evidence="2 3" key="1">
    <citation type="submission" date="2024-01" db="EMBL/GenBank/DDBJ databases">
        <authorList>
            <person name="Waweru B."/>
        </authorList>
    </citation>
    <scope>NUCLEOTIDE SEQUENCE [LARGE SCALE GENOMIC DNA]</scope>
</reference>
<feature type="region of interest" description="Disordered" evidence="1">
    <location>
        <begin position="103"/>
        <end position="123"/>
    </location>
</feature>
<dbReference type="EMBL" id="CAWUPB010001157">
    <property type="protein sequence ID" value="CAK7339377.1"/>
    <property type="molecule type" value="Genomic_DNA"/>
</dbReference>
<organism evidence="2 3">
    <name type="scientific">Dovyalis caffra</name>
    <dbReference type="NCBI Taxonomy" id="77055"/>
    <lineage>
        <taxon>Eukaryota</taxon>
        <taxon>Viridiplantae</taxon>
        <taxon>Streptophyta</taxon>
        <taxon>Embryophyta</taxon>
        <taxon>Tracheophyta</taxon>
        <taxon>Spermatophyta</taxon>
        <taxon>Magnoliopsida</taxon>
        <taxon>eudicotyledons</taxon>
        <taxon>Gunneridae</taxon>
        <taxon>Pentapetalae</taxon>
        <taxon>rosids</taxon>
        <taxon>fabids</taxon>
        <taxon>Malpighiales</taxon>
        <taxon>Salicaceae</taxon>
        <taxon>Flacourtieae</taxon>
        <taxon>Dovyalis</taxon>
    </lineage>
</organism>
<proteinExistence type="predicted"/>
<comment type="caution">
    <text evidence="2">The sequence shown here is derived from an EMBL/GenBank/DDBJ whole genome shotgun (WGS) entry which is preliminary data.</text>
</comment>
<keyword evidence="3" id="KW-1185">Reference proteome</keyword>
<sequence length="123" mass="13491">MTPNPSFAAVCKNWASFVSKTVNRSLRFSITGEKDEKELLAGLEDDRNAQGIGKQISTDIVDGDGFIVPVDLRNMVMAQRNFGHRVLIAMWASKSSSPCKFGWQLNPGPPNMETKTSSSSPFP</sequence>
<protein>
    <submittedName>
        <fullName evidence="2">Uncharacterized protein</fullName>
    </submittedName>
</protein>
<evidence type="ECO:0000313" key="3">
    <source>
        <dbReference type="Proteomes" id="UP001314170"/>
    </source>
</evidence>
<dbReference type="AlphaFoldDB" id="A0AAV1RV21"/>
<evidence type="ECO:0000313" key="2">
    <source>
        <dbReference type="EMBL" id="CAK7339377.1"/>
    </source>
</evidence>
<gene>
    <name evidence="2" type="ORF">DCAF_LOCUS14428</name>
</gene>
<feature type="compositionally biased region" description="Polar residues" evidence="1">
    <location>
        <begin position="113"/>
        <end position="123"/>
    </location>
</feature>